<sequence>MEDKKPEPILVSRFLDIRKKPEINPTMEDFPNILKDERYRKHSLEEAKRLSADKFHVLRRYFRSFSHIALEFEKIKPFIERVCGLTEQS</sequence>
<organism evidence="1 2">
    <name type="scientific">Candidatus Nomurabacteria bacterium RIFOXYA2_FULL_42_12</name>
    <dbReference type="NCBI Taxonomy" id="1801801"/>
    <lineage>
        <taxon>Bacteria</taxon>
        <taxon>Candidatus Nomuraibacteriota</taxon>
    </lineage>
</organism>
<dbReference type="Proteomes" id="UP000178138">
    <property type="component" value="Unassembled WGS sequence"/>
</dbReference>
<dbReference type="AlphaFoldDB" id="A0A1F6YPV7"/>
<proteinExistence type="predicted"/>
<evidence type="ECO:0000313" key="2">
    <source>
        <dbReference type="Proteomes" id="UP000178138"/>
    </source>
</evidence>
<dbReference type="EMBL" id="MFVZ01000004">
    <property type="protein sequence ID" value="OGJ08368.1"/>
    <property type="molecule type" value="Genomic_DNA"/>
</dbReference>
<accession>A0A1F6YPV7</accession>
<evidence type="ECO:0000313" key="1">
    <source>
        <dbReference type="EMBL" id="OGJ08368.1"/>
    </source>
</evidence>
<gene>
    <name evidence="1" type="ORF">A2225_01365</name>
</gene>
<protein>
    <submittedName>
        <fullName evidence="1">Uncharacterized protein</fullName>
    </submittedName>
</protein>
<name>A0A1F6YPV7_9BACT</name>
<reference evidence="1 2" key="1">
    <citation type="journal article" date="2016" name="Nat. Commun.">
        <title>Thousands of microbial genomes shed light on interconnected biogeochemical processes in an aquifer system.</title>
        <authorList>
            <person name="Anantharaman K."/>
            <person name="Brown C.T."/>
            <person name="Hug L.A."/>
            <person name="Sharon I."/>
            <person name="Castelle C.J."/>
            <person name="Probst A.J."/>
            <person name="Thomas B.C."/>
            <person name="Singh A."/>
            <person name="Wilkins M.J."/>
            <person name="Karaoz U."/>
            <person name="Brodie E.L."/>
            <person name="Williams K.H."/>
            <person name="Hubbard S.S."/>
            <person name="Banfield J.F."/>
        </authorList>
    </citation>
    <scope>NUCLEOTIDE SEQUENCE [LARGE SCALE GENOMIC DNA]</scope>
</reference>
<comment type="caution">
    <text evidence="1">The sequence shown here is derived from an EMBL/GenBank/DDBJ whole genome shotgun (WGS) entry which is preliminary data.</text>
</comment>